<dbReference type="InterPro" id="IPR008767">
    <property type="entry name" value="Phage_SPP1_head-tail_adaptor"/>
</dbReference>
<gene>
    <name evidence="1" type="ORF">SAMN06296052_11415</name>
</gene>
<reference evidence="2" key="1">
    <citation type="submission" date="2017-06" db="EMBL/GenBank/DDBJ databases">
        <authorList>
            <person name="Varghese N."/>
            <person name="Submissions S."/>
        </authorList>
    </citation>
    <scope>NUCLEOTIDE SEQUENCE [LARGE SCALE GENOMIC DNA]</scope>
    <source>
        <strain evidence="2">NKM1</strain>
    </source>
</reference>
<dbReference type="NCBIfam" id="TIGR01563">
    <property type="entry name" value="gp16_SPP1"/>
    <property type="match status" value="1"/>
</dbReference>
<sequence>MDRKITIQRASITHDAAFNEPRETWHNLYPNLWANKRSKSGKEVFSADQEIATEVMVFTIRYKPVLVTDRIVYEGRIYDILPPLNELGRRRYLEITASWSGETEEIPEGAIVLENGAYIVTEG</sequence>
<keyword evidence="2" id="KW-1185">Reference proteome</keyword>
<dbReference type="Gene3D" id="2.40.10.270">
    <property type="entry name" value="Bacteriophage SPP1 head-tail adaptor protein"/>
    <property type="match status" value="1"/>
</dbReference>
<name>A0A239HJ55_9BACT</name>
<protein>
    <submittedName>
        <fullName evidence="1">Phage head-tail adaptor, putative, SPP1 family</fullName>
    </submittedName>
</protein>
<dbReference type="RefSeq" id="WP_181193733.1">
    <property type="nucleotide sequence ID" value="NZ_PVZE01000014.1"/>
</dbReference>
<evidence type="ECO:0000313" key="2">
    <source>
        <dbReference type="Proteomes" id="UP000198432"/>
    </source>
</evidence>
<dbReference type="EMBL" id="FZOQ01000014">
    <property type="protein sequence ID" value="SNS81456.1"/>
    <property type="molecule type" value="Genomic_DNA"/>
</dbReference>
<dbReference type="InterPro" id="IPR038666">
    <property type="entry name" value="SSP1_head-tail_sf"/>
</dbReference>
<accession>A0A239HJ55</accession>
<proteinExistence type="predicted"/>
<dbReference type="AlphaFoldDB" id="A0A239HJ55"/>
<evidence type="ECO:0000313" key="1">
    <source>
        <dbReference type="EMBL" id="SNS81456.1"/>
    </source>
</evidence>
<dbReference type="Pfam" id="PF05521">
    <property type="entry name" value="Phage_HCP"/>
    <property type="match status" value="1"/>
</dbReference>
<dbReference type="Proteomes" id="UP000198432">
    <property type="component" value="Unassembled WGS sequence"/>
</dbReference>
<organism evidence="1 2">
    <name type="scientific">Pontibacter ummariensis</name>
    <dbReference type="NCBI Taxonomy" id="1610492"/>
    <lineage>
        <taxon>Bacteria</taxon>
        <taxon>Pseudomonadati</taxon>
        <taxon>Bacteroidota</taxon>
        <taxon>Cytophagia</taxon>
        <taxon>Cytophagales</taxon>
        <taxon>Hymenobacteraceae</taxon>
        <taxon>Pontibacter</taxon>
    </lineage>
</organism>